<name>A0A3B0YDC9_9ZZZZ</name>
<evidence type="ECO:0000313" key="10">
    <source>
        <dbReference type="EMBL" id="VAW77451.1"/>
    </source>
</evidence>
<keyword evidence="4" id="KW-0055">Arginine biosynthesis</keyword>
<sequence>MKLTQNNTDFINGFRASSPYIHAHRGSTFVLLIPGKLIKDSLFSHIIHDIALLTSLGIRLVLVHGARTQIDNNLDKANVKTSYHQGLRITDDQVLSSVKDAVGHIRVEFEALLSQGLINTPMSGASIRVSSGNYVVAKPLGIVDGIDFRHTGQVRRVDLKGIHSRLDGGDVVLLSPIGYSPSGDIFNLDAEALACNVACELQAEKLLLLVDQQHLSNNPHQQLLRELTVAQGQEILGQNYLNDNAAKHLRTAIRACESGVLRSHLINAEQDGALLLELFSRDGCGTLVTSKSYDHLRPALAEDASGILELISPLIASGALLERSRESLEIEISDYYVLERDGMIIGCAALHQFGIKKEAAELACLAVHPQYCRQGHGNSLLNHIKNIAKNIGIKKIFALTTLSEHWFIEQGFIETDIETLPIEKKQFYNLQRKSKIFCKHIV</sequence>
<dbReference type="InterPro" id="IPR033719">
    <property type="entry name" value="NAGS_kin"/>
</dbReference>
<dbReference type="UniPathway" id="UPA00068">
    <property type="reaction ID" value="UER00106"/>
</dbReference>
<dbReference type="HAMAP" id="MF_01105">
    <property type="entry name" value="N_acetyl_glu_synth"/>
    <property type="match status" value="1"/>
</dbReference>
<dbReference type="GO" id="GO:0005737">
    <property type="term" value="C:cytoplasm"/>
    <property type="evidence" value="ECO:0007669"/>
    <property type="project" value="InterPro"/>
</dbReference>
<dbReference type="PANTHER" id="PTHR30602">
    <property type="entry name" value="AMINO-ACID ACETYLTRANSFERASE"/>
    <property type="match status" value="1"/>
</dbReference>
<reference evidence="10" key="1">
    <citation type="submission" date="2018-06" db="EMBL/GenBank/DDBJ databases">
        <authorList>
            <person name="Zhirakovskaya E."/>
        </authorList>
    </citation>
    <scope>NUCLEOTIDE SEQUENCE</scope>
</reference>
<dbReference type="PANTHER" id="PTHR30602:SF12">
    <property type="entry name" value="AMINO-ACID ACETYLTRANSFERASE NAGS1, CHLOROPLASTIC-RELATED"/>
    <property type="match status" value="1"/>
</dbReference>
<evidence type="ECO:0000256" key="8">
    <source>
        <dbReference type="ARBA" id="ARBA00048372"/>
    </source>
</evidence>
<accession>A0A3B0YDC9</accession>
<dbReference type="PIRSF" id="PIRSF000423">
    <property type="entry name" value="ArgA"/>
    <property type="match status" value="1"/>
</dbReference>
<dbReference type="CDD" id="cd04237">
    <property type="entry name" value="AAK_NAGS-ABP"/>
    <property type="match status" value="1"/>
</dbReference>
<comment type="similarity">
    <text evidence="2">Belongs to the acetyltransferase family. ArgA subfamily.</text>
</comment>
<dbReference type="InterPro" id="IPR010167">
    <property type="entry name" value="NH2A_AcTrfase"/>
</dbReference>
<dbReference type="SUPFAM" id="SSF53633">
    <property type="entry name" value="Carbamate kinase-like"/>
    <property type="match status" value="1"/>
</dbReference>
<keyword evidence="7 10" id="KW-0012">Acyltransferase</keyword>
<comment type="pathway">
    <text evidence="1">Amino-acid biosynthesis; L-arginine biosynthesis; N(2)-acetyl-L-ornithine from L-glutamate: step 1/4.</text>
</comment>
<evidence type="ECO:0000259" key="9">
    <source>
        <dbReference type="PROSITE" id="PS51186"/>
    </source>
</evidence>
<dbReference type="Pfam" id="PF00583">
    <property type="entry name" value="Acetyltransf_1"/>
    <property type="match status" value="1"/>
</dbReference>
<evidence type="ECO:0000256" key="6">
    <source>
        <dbReference type="ARBA" id="ARBA00022679"/>
    </source>
</evidence>
<dbReference type="PROSITE" id="PS51186">
    <property type="entry name" value="GNAT"/>
    <property type="match status" value="1"/>
</dbReference>
<keyword evidence="6 10" id="KW-0808">Transferase</keyword>
<protein>
    <recommendedName>
        <fullName evidence="3">amino-acid N-acetyltransferase</fullName>
        <ecNumber evidence="3">2.3.1.1</ecNumber>
    </recommendedName>
</protein>
<dbReference type="NCBIfam" id="TIGR01890">
    <property type="entry name" value="N-Ac-Glu-synth"/>
    <property type="match status" value="1"/>
</dbReference>
<keyword evidence="5" id="KW-0028">Amino-acid biosynthesis</keyword>
<dbReference type="Pfam" id="PF00696">
    <property type="entry name" value="AA_kinase"/>
    <property type="match status" value="1"/>
</dbReference>
<evidence type="ECO:0000256" key="2">
    <source>
        <dbReference type="ARBA" id="ARBA00009145"/>
    </source>
</evidence>
<gene>
    <name evidence="10" type="ORF">MNBD_GAMMA12-1462</name>
</gene>
<dbReference type="CDD" id="cd04301">
    <property type="entry name" value="NAT_SF"/>
    <property type="match status" value="1"/>
</dbReference>
<feature type="domain" description="N-acetyltransferase" evidence="9">
    <location>
        <begin position="294"/>
        <end position="434"/>
    </location>
</feature>
<dbReference type="EMBL" id="UOFL01000131">
    <property type="protein sequence ID" value="VAW77451.1"/>
    <property type="molecule type" value="Genomic_DNA"/>
</dbReference>
<organism evidence="10">
    <name type="scientific">hydrothermal vent metagenome</name>
    <dbReference type="NCBI Taxonomy" id="652676"/>
    <lineage>
        <taxon>unclassified sequences</taxon>
        <taxon>metagenomes</taxon>
        <taxon>ecological metagenomes</taxon>
    </lineage>
</organism>
<evidence type="ECO:0000256" key="7">
    <source>
        <dbReference type="ARBA" id="ARBA00023315"/>
    </source>
</evidence>
<evidence type="ECO:0000256" key="3">
    <source>
        <dbReference type="ARBA" id="ARBA00012697"/>
    </source>
</evidence>
<dbReference type="InterPro" id="IPR001048">
    <property type="entry name" value="Asp/Glu/Uridylate_kinase"/>
</dbReference>
<dbReference type="Gene3D" id="3.40.1160.10">
    <property type="entry name" value="Acetylglutamate kinase-like"/>
    <property type="match status" value="1"/>
</dbReference>
<dbReference type="SUPFAM" id="SSF55729">
    <property type="entry name" value="Acyl-CoA N-acyltransferases (Nat)"/>
    <property type="match status" value="1"/>
</dbReference>
<dbReference type="AlphaFoldDB" id="A0A3B0YDC9"/>
<evidence type="ECO:0000256" key="4">
    <source>
        <dbReference type="ARBA" id="ARBA00022571"/>
    </source>
</evidence>
<evidence type="ECO:0000256" key="5">
    <source>
        <dbReference type="ARBA" id="ARBA00022605"/>
    </source>
</evidence>
<evidence type="ECO:0000256" key="1">
    <source>
        <dbReference type="ARBA" id="ARBA00004925"/>
    </source>
</evidence>
<dbReference type="GO" id="GO:0004042">
    <property type="term" value="F:L-glutamate N-acetyltransferase activity"/>
    <property type="evidence" value="ECO:0007669"/>
    <property type="project" value="InterPro"/>
</dbReference>
<dbReference type="EC" id="2.3.1.1" evidence="3"/>
<proteinExistence type="inferred from homology"/>
<dbReference type="Gene3D" id="3.40.630.30">
    <property type="match status" value="1"/>
</dbReference>
<dbReference type="InterPro" id="IPR000182">
    <property type="entry name" value="GNAT_dom"/>
</dbReference>
<dbReference type="NCBIfam" id="NF003641">
    <property type="entry name" value="PRK05279.1"/>
    <property type="match status" value="1"/>
</dbReference>
<dbReference type="InterPro" id="IPR036393">
    <property type="entry name" value="AceGlu_kinase-like_sf"/>
</dbReference>
<comment type="catalytic activity">
    <reaction evidence="8">
        <text>L-glutamate + acetyl-CoA = N-acetyl-L-glutamate + CoA + H(+)</text>
        <dbReference type="Rhea" id="RHEA:24292"/>
        <dbReference type="ChEBI" id="CHEBI:15378"/>
        <dbReference type="ChEBI" id="CHEBI:29985"/>
        <dbReference type="ChEBI" id="CHEBI:44337"/>
        <dbReference type="ChEBI" id="CHEBI:57287"/>
        <dbReference type="ChEBI" id="CHEBI:57288"/>
        <dbReference type="EC" id="2.3.1.1"/>
    </reaction>
</comment>
<dbReference type="GO" id="GO:0006526">
    <property type="term" value="P:L-arginine biosynthetic process"/>
    <property type="evidence" value="ECO:0007669"/>
    <property type="project" value="UniProtKB-UniPathway"/>
</dbReference>
<dbReference type="InterPro" id="IPR016181">
    <property type="entry name" value="Acyl_CoA_acyltransferase"/>
</dbReference>